<accession>A0ABP7FWM0</accession>
<dbReference type="RefSeq" id="WP_344757639.1">
    <property type="nucleotide sequence ID" value="NZ_BAABAE010000005.1"/>
</dbReference>
<dbReference type="PANTHER" id="PTHR10937:SF0">
    <property type="entry name" value="GLUTAMINE--FRUCTOSE-6-PHOSPHATE TRANSAMINASE (ISOMERIZING)"/>
    <property type="match status" value="1"/>
</dbReference>
<reference evidence="6" key="1">
    <citation type="journal article" date="2019" name="Int. J. Syst. Evol. Microbiol.">
        <title>The Global Catalogue of Microorganisms (GCM) 10K type strain sequencing project: providing services to taxonomists for standard genome sequencing and annotation.</title>
        <authorList>
            <consortium name="The Broad Institute Genomics Platform"/>
            <consortium name="The Broad Institute Genome Sequencing Center for Infectious Disease"/>
            <person name="Wu L."/>
            <person name="Ma J."/>
        </authorList>
    </citation>
    <scope>NUCLEOTIDE SEQUENCE [LARGE SCALE GENOMIC DNA]</scope>
    <source>
        <strain evidence="6">JCM 16949</strain>
    </source>
</reference>
<evidence type="ECO:0000256" key="1">
    <source>
        <dbReference type="ARBA" id="ARBA00001031"/>
    </source>
</evidence>
<name>A0ABP7FWM0_9MICO</name>
<feature type="domain" description="SIS" evidence="4">
    <location>
        <begin position="32"/>
        <end position="173"/>
    </location>
</feature>
<evidence type="ECO:0000313" key="6">
    <source>
        <dbReference type="Proteomes" id="UP001501004"/>
    </source>
</evidence>
<keyword evidence="6" id="KW-1185">Reference proteome</keyword>
<dbReference type="Gene3D" id="3.40.50.10490">
    <property type="entry name" value="Glucose-6-phosphate isomerase like protein, domain 1"/>
    <property type="match status" value="2"/>
</dbReference>
<dbReference type="EC" id="2.6.1.16" evidence="2"/>
<sequence length="346" mass="35852">MITSKTPFEADILEQPAALRRLAASPLGGTPAAELVRDWDRIVFTGMGSSYFAGIPTWRALIGTGRATWSVDTGQLLDTPGLVTERTLLVVTSQSGASGEIVELVDRIAAGQLKPQLLVGVSNDESSALAVASQLYFPLESGPEATVSTKSYLNTLAVHRYISAAFLGESSAAVTDQVLITADSVERMIGEADLSTVATEALAIPGYRLAMVGRCDHGATALFAALITKESAKLPAEGFIGGQFRHGPFELAGDGLTAVIFGLDVTRPDPILRRLASDLVATGSSVVVVGHDELRGTVSVPAPGSFVLESLATAAVAAELLAVGLSRANGVVPGSFAYGSKITTAR</sequence>
<protein>
    <recommendedName>
        <fullName evidence="3">Glutamine--fructose-6-phosphate aminotransferase [isomerizing]</fullName>
        <ecNumber evidence="2">2.6.1.16</ecNumber>
    </recommendedName>
</protein>
<organism evidence="5 6">
    <name type="scientific">Leifsonella bigeumensis</name>
    <dbReference type="NCBI Taxonomy" id="433643"/>
    <lineage>
        <taxon>Bacteria</taxon>
        <taxon>Bacillati</taxon>
        <taxon>Actinomycetota</taxon>
        <taxon>Actinomycetes</taxon>
        <taxon>Micrococcales</taxon>
        <taxon>Microbacteriaceae</taxon>
        <taxon>Leifsonella</taxon>
    </lineage>
</organism>
<dbReference type="PANTHER" id="PTHR10937">
    <property type="entry name" value="GLUCOSAMINE--FRUCTOSE-6-PHOSPHATE AMINOTRANSFERASE, ISOMERIZING"/>
    <property type="match status" value="1"/>
</dbReference>
<dbReference type="Pfam" id="PF01380">
    <property type="entry name" value="SIS"/>
    <property type="match status" value="1"/>
</dbReference>
<evidence type="ECO:0000256" key="3">
    <source>
        <dbReference type="ARBA" id="ARBA00016090"/>
    </source>
</evidence>
<gene>
    <name evidence="5" type="ORF">GCM10022239_26970</name>
</gene>
<evidence type="ECO:0000259" key="4">
    <source>
        <dbReference type="PROSITE" id="PS51464"/>
    </source>
</evidence>
<dbReference type="InterPro" id="IPR046348">
    <property type="entry name" value="SIS_dom_sf"/>
</dbReference>
<proteinExistence type="predicted"/>
<evidence type="ECO:0000313" key="5">
    <source>
        <dbReference type="EMBL" id="GAA3750277.1"/>
    </source>
</evidence>
<dbReference type="SUPFAM" id="SSF53697">
    <property type="entry name" value="SIS domain"/>
    <property type="match status" value="1"/>
</dbReference>
<evidence type="ECO:0000256" key="2">
    <source>
        <dbReference type="ARBA" id="ARBA00012916"/>
    </source>
</evidence>
<comment type="catalytic activity">
    <reaction evidence="1">
        <text>D-fructose 6-phosphate + L-glutamine = D-glucosamine 6-phosphate + L-glutamate</text>
        <dbReference type="Rhea" id="RHEA:13237"/>
        <dbReference type="ChEBI" id="CHEBI:29985"/>
        <dbReference type="ChEBI" id="CHEBI:58359"/>
        <dbReference type="ChEBI" id="CHEBI:58725"/>
        <dbReference type="ChEBI" id="CHEBI:61527"/>
        <dbReference type="EC" id="2.6.1.16"/>
    </reaction>
</comment>
<comment type="caution">
    <text evidence="5">The sequence shown here is derived from an EMBL/GenBank/DDBJ whole genome shotgun (WGS) entry which is preliminary data.</text>
</comment>
<dbReference type="EMBL" id="BAABAE010000005">
    <property type="protein sequence ID" value="GAA3750277.1"/>
    <property type="molecule type" value="Genomic_DNA"/>
</dbReference>
<dbReference type="InterPro" id="IPR001347">
    <property type="entry name" value="SIS_dom"/>
</dbReference>
<dbReference type="PROSITE" id="PS51464">
    <property type="entry name" value="SIS"/>
    <property type="match status" value="1"/>
</dbReference>
<dbReference type="Proteomes" id="UP001501004">
    <property type="component" value="Unassembled WGS sequence"/>
</dbReference>